<evidence type="ECO:0000313" key="3">
    <source>
        <dbReference type="EMBL" id="GIY36827.1"/>
    </source>
</evidence>
<feature type="compositionally biased region" description="Low complexity" evidence="1">
    <location>
        <begin position="257"/>
        <end position="268"/>
    </location>
</feature>
<feature type="domain" description="BAH" evidence="2">
    <location>
        <begin position="1032"/>
        <end position="1183"/>
    </location>
</feature>
<feature type="region of interest" description="Disordered" evidence="1">
    <location>
        <begin position="430"/>
        <end position="534"/>
    </location>
</feature>
<keyword evidence="4" id="KW-1185">Reference proteome</keyword>
<dbReference type="InterPro" id="IPR001025">
    <property type="entry name" value="BAH_dom"/>
</dbReference>
<feature type="region of interest" description="Disordered" evidence="1">
    <location>
        <begin position="250"/>
        <end position="295"/>
    </location>
</feature>
<protein>
    <submittedName>
        <fullName evidence="3">Bromo adjacent homology domain-containing 1 protein</fullName>
    </submittedName>
</protein>
<dbReference type="EMBL" id="BPLR01010094">
    <property type="protein sequence ID" value="GIY36827.1"/>
    <property type="molecule type" value="Genomic_DNA"/>
</dbReference>
<feature type="compositionally biased region" description="Basic and acidic residues" evidence="1">
    <location>
        <begin position="105"/>
        <end position="119"/>
    </location>
</feature>
<feature type="compositionally biased region" description="Basic and acidic residues" evidence="1">
    <location>
        <begin position="444"/>
        <end position="453"/>
    </location>
</feature>
<evidence type="ECO:0000259" key="2">
    <source>
        <dbReference type="PROSITE" id="PS51038"/>
    </source>
</evidence>
<feature type="compositionally biased region" description="Basic and acidic residues" evidence="1">
    <location>
        <begin position="481"/>
        <end position="501"/>
    </location>
</feature>
<feature type="region of interest" description="Disordered" evidence="1">
    <location>
        <begin position="74"/>
        <end position="119"/>
    </location>
</feature>
<reference evidence="3 4" key="1">
    <citation type="submission" date="2021-06" db="EMBL/GenBank/DDBJ databases">
        <title>Caerostris extrusa draft genome.</title>
        <authorList>
            <person name="Kono N."/>
            <person name="Arakawa K."/>
        </authorList>
    </citation>
    <scope>NUCLEOTIDE SEQUENCE [LARGE SCALE GENOMIC DNA]</scope>
</reference>
<dbReference type="Pfam" id="PF01426">
    <property type="entry name" value="BAH"/>
    <property type="match status" value="1"/>
</dbReference>
<name>A0AAV4SWI6_CAEEX</name>
<evidence type="ECO:0000313" key="4">
    <source>
        <dbReference type="Proteomes" id="UP001054945"/>
    </source>
</evidence>
<dbReference type="GO" id="GO:0000976">
    <property type="term" value="F:transcription cis-regulatory region binding"/>
    <property type="evidence" value="ECO:0007669"/>
    <property type="project" value="TreeGrafter"/>
</dbReference>
<feature type="region of interest" description="Disordered" evidence="1">
    <location>
        <begin position="138"/>
        <end position="234"/>
    </location>
</feature>
<dbReference type="Proteomes" id="UP001054945">
    <property type="component" value="Unassembled WGS sequence"/>
</dbReference>
<feature type="compositionally biased region" description="Polar residues" evidence="1">
    <location>
        <begin position="225"/>
        <end position="234"/>
    </location>
</feature>
<dbReference type="GO" id="GO:0003682">
    <property type="term" value="F:chromatin binding"/>
    <property type="evidence" value="ECO:0007669"/>
    <property type="project" value="InterPro"/>
</dbReference>
<dbReference type="Gene3D" id="2.30.30.490">
    <property type="match status" value="1"/>
</dbReference>
<feature type="compositionally biased region" description="Polar residues" evidence="1">
    <location>
        <begin position="280"/>
        <end position="295"/>
    </location>
</feature>
<feature type="region of interest" description="Disordered" evidence="1">
    <location>
        <begin position="721"/>
        <end position="760"/>
    </location>
</feature>
<gene>
    <name evidence="3" type="primary">BAHD1</name>
    <name evidence="3" type="ORF">CEXT_154921</name>
</gene>
<feature type="compositionally biased region" description="Polar residues" evidence="1">
    <location>
        <begin position="514"/>
        <end position="523"/>
    </location>
</feature>
<dbReference type="GO" id="GO:0045892">
    <property type="term" value="P:negative regulation of DNA-templated transcription"/>
    <property type="evidence" value="ECO:0007669"/>
    <property type="project" value="TreeGrafter"/>
</dbReference>
<comment type="caution">
    <text evidence="3">The sequence shown here is derived from an EMBL/GenBank/DDBJ whole genome shotgun (WGS) entry which is preliminary data.</text>
</comment>
<dbReference type="PANTHER" id="PTHR46576">
    <property type="entry name" value="BROMO ADJACENT HOMOLOGY DOMAIN-CONTAINING 1 PROTEIN"/>
    <property type="match status" value="1"/>
</dbReference>
<dbReference type="GO" id="GO:0005677">
    <property type="term" value="C:chromatin silencing complex"/>
    <property type="evidence" value="ECO:0007669"/>
    <property type="project" value="TreeGrafter"/>
</dbReference>
<feature type="compositionally biased region" description="Polar residues" evidence="1">
    <location>
        <begin position="467"/>
        <end position="479"/>
    </location>
</feature>
<dbReference type="AlphaFoldDB" id="A0AAV4SWI6"/>
<dbReference type="InterPro" id="IPR053032">
    <property type="entry name" value="BAH_domain-containing"/>
</dbReference>
<dbReference type="InterPro" id="IPR043151">
    <property type="entry name" value="BAH_sf"/>
</dbReference>
<dbReference type="PANTHER" id="PTHR46576:SF1">
    <property type="entry name" value="BROMO ADJACENT HOMOLOGY DOMAIN-CONTAINING 1 PROTEIN"/>
    <property type="match status" value="1"/>
</dbReference>
<feature type="compositionally biased region" description="Polar residues" evidence="1">
    <location>
        <begin position="431"/>
        <end position="443"/>
    </location>
</feature>
<accession>A0AAV4SWI6</accession>
<dbReference type="GO" id="GO:0031507">
    <property type="term" value="P:heterochromatin formation"/>
    <property type="evidence" value="ECO:0007669"/>
    <property type="project" value="TreeGrafter"/>
</dbReference>
<dbReference type="SMART" id="SM00439">
    <property type="entry name" value="BAH"/>
    <property type="match status" value="1"/>
</dbReference>
<feature type="region of interest" description="Disordered" evidence="1">
    <location>
        <begin position="1"/>
        <end position="36"/>
    </location>
</feature>
<proteinExistence type="predicted"/>
<dbReference type="PROSITE" id="PS51038">
    <property type="entry name" value="BAH"/>
    <property type="match status" value="1"/>
</dbReference>
<feature type="compositionally biased region" description="Basic and acidic residues" evidence="1">
    <location>
        <begin position="142"/>
        <end position="165"/>
    </location>
</feature>
<organism evidence="3 4">
    <name type="scientific">Caerostris extrusa</name>
    <name type="common">Bark spider</name>
    <name type="synonym">Caerostris bankana</name>
    <dbReference type="NCBI Taxonomy" id="172846"/>
    <lineage>
        <taxon>Eukaryota</taxon>
        <taxon>Metazoa</taxon>
        <taxon>Ecdysozoa</taxon>
        <taxon>Arthropoda</taxon>
        <taxon>Chelicerata</taxon>
        <taxon>Arachnida</taxon>
        <taxon>Araneae</taxon>
        <taxon>Araneomorphae</taxon>
        <taxon>Entelegynae</taxon>
        <taxon>Araneoidea</taxon>
        <taxon>Araneidae</taxon>
        <taxon>Caerostris</taxon>
    </lineage>
</organism>
<evidence type="ECO:0000256" key="1">
    <source>
        <dbReference type="SAM" id="MobiDB-lite"/>
    </source>
</evidence>
<sequence length="1184" mass="130537">MRVFTTWHSKGSPGGNGPDCDLYSPGTSRSPPRKRSTEVPISACDLLFTICCGFTAVKCPSDLIIKKDERFSSKTRSIGGKVETRHQEGKNACQESEGTQGAHPQGEKPRKYRKKNPETKIKIKQEIIEEVVVVPKRKRGRPRNDEKLQNLKKVKEEPKPPKNTESKGPGRKRKNPPSVGGKNEKEERQSPTKKLKTNDVNCNMNGNAKMPLPSFHKSCGPKGESSLSNEHPVVNNSNCSSNGLFHCKNNNVDSGPKKSSTSPSSSKTVTFGASPPPKNAVNNSFPSKSGKSQSNKTIKGILKNDIAANHHPKDTTPQISPENIKVEKVDEVSVPQVVSPVKLHPQRMASLDALAKMHVICIPDRKPVDHHSKSVASSVVSVPFGQQNSLTQCHQRLHFDLKKEGNDFNNSIVHKQINYVKEKEHVFVSHSVEQQSKTVSTKTQNEKKKKDSSSSKASKASGKEPKQNQSAKAVQTFPNNVEKKSKVPKDKKSKVPKDKPVTKVTKATKKSAKEQQQQPTTKVSAKKSKKLEQTKSEVKVKETLLMQKTCTYQSVTTVNSNGTTNSSVVPMSHVDLTTNYSKTKKTVVTEEECKNKINYSSDSVVNNTYCITSESPCSVSHHADCCKFHSHPSTQIIPLAHVQTCALGHGLSRTSDSSSSSSPSHCDGNFSVHRFGHQQAVLYSPSSPEYVQGLYCPNSLVQNVHDPCLMRKSIIAYPNPHQHHTHHAATSNMSPEPLCTEFHTSNSSVDSSKHHAQSFGLPSPSYSRINCCSCCDHHRENNHQQQHRHHQSPAGNCLQYLSPPKNSASLVPCEQSPLDLSRASASSGSSMDSDHLLQQSHCSNQLCCGRDLLLVRTSTPHGFQHGSFPAQNAMCCRYIKQVSSEGSSAEPASAAGTAAAKQMSQAHQCSSKNLLKDGQPSQVTDHLALATAVPPAAAAAMAKAPVVPPVPSTSGVMNKNASRIATENLVPTKREKCTSPKQPVKLPVPKKKQFAHGWSWKGKPREKLIALTNDSTPIPRLCYPSIEHIEGDIISEKDCVLLKSGPKDTDLPYVAKVFAFWENPEDGEMMMSLLWYYRPEHTDQGRKPGQMEDEVFASRHKDVNSIACIEDKCYVLTYNEYCRYKGISSMEEENTPLATILVPELPDGYPRKSRLPIEVVANDIVFFCRHVYDFRQKRILKNPT</sequence>